<feature type="signal peptide" evidence="1">
    <location>
        <begin position="1"/>
        <end position="21"/>
    </location>
</feature>
<comment type="caution">
    <text evidence="2">The sequence shown here is derived from an EMBL/GenBank/DDBJ whole genome shotgun (WGS) entry which is preliminary data.</text>
</comment>
<protein>
    <submittedName>
        <fullName evidence="2">Uncharacterized protein</fullName>
    </submittedName>
</protein>
<keyword evidence="1" id="KW-0732">Signal</keyword>
<dbReference type="Proteomes" id="UP001300692">
    <property type="component" value="Unassembled WGS sequence"/>
</dbReference>
<proteinExistence type="predicted"/>
<dbReference type="RefSeq" id="WP_264137697.1">
    <property type="nucleotide sequence ID" value="NZ_JAOYOD010000001.1"/>
</dbReference>
<name>A0ABT3CTB4_9BACT</name>
<evidence type="ECO:0000313" key="3">
    <source>
        <dbReference type="Proteomes" id="UP001300692"/>
    </source>
</evidence>
<keyword evidence="3" id="KW-1185">Reference proteome</keyword>
<sequence>MKQFGYLLALLLIALIQSVEAQSNVGGYIITNSRDTVESLFTVARKKKVDQGNNLHFTEIISGDSLVRLTSADLLGYKKGDTFYKSFKPGSLDTTFFARQITTGKVVLYYSDVFGGKYYFKKRNERYYYELDSQSESIVRSNTAVPGPLVAEQAYQSLVNSSIPDIQSNEGAYRDFFIEYFGDHQFIVNKLKQGFHTYSSIEFMFKEYNRKD</sequence>
<reference evidence="2 3" key="1">
    <citation type="submission" date="2022-10" db="EMBL/GenBank/DDBJ databases">
        <title>Comparative genomics and taxonomic characterization of three novel marine species of genus Reichenbachiella exhibiting antioxidant and polysaccharide degradation activities.</title>
        <authorList>
            <person name="Muhammad N."/>
            <person name="Lee Y.-J."/>
            <person name="Ko J."/>
            <person name="Kim S.-G."/>
        </authorList>
    </citation>
    <scope>NUCLEOTIDE SEQUENCE [LARGE SCALE GENOMIC DNA]</scope>
    <source>
        <strain evidence="2 3">ABR2-5</strain>
    </source>
</reference>
<feature type="chain" id="PRO_5047372249" evidence="1">
    <location>
        <begin position="22"/>
        <end position="212"/>
    </location>
</feature>
<gene>
    <name evidence="2" type="ORF">N7U62_09335</name>
</gene>
<dbReference type="EMBL" id="JAOYOD010000001">
    <property type="protein sequence ID" value="MCV9386864.1"/>
    <property type="molecule type" value="Genomic_DNA"/>
</dbReference>
<organism evidence="2 3">
    <name type="scientific">Reichenbachiella ulvae</name>
    <dbReference type="NCBI Taxonomy" id="2980104"/>
    <lineage>
        <taxon>Bacteria</taxon>
        <taxon>Pseudomonadati</taxon>
        <taxon>Bacteroidota</taxon>
        <taxon>Cytophagia</taxon>
        <taxon>Cytophagales</taxon>
        <taxon>Reichenbachiellaceae</taxon>
        <taxon>Reichenbachiella</taxon>
    </lineage>
</organism>
<evidence type="ECO:0000256" key="1">
    <source>
        <dbReference type="SAM" id="SignalP"/>
    </source>
</evidence>
<evidence type="ECO:0000313" key="2">
    <source>
        <dbReference type="EMBL" id="MCV9386864.1"/>
    </source>
</evidence>
<accession>A0ABT3CTB4</accession>